<accession>A0A167LRK8</accession>
<feature type="region of interest" description="Disordered" evidence="3">
    <location>
        <begin position="242"/>
        <end position="312"/>
    </location>
</feature>
<evidence type="ECO:0000259" key="4">
    <source>
        <dbReference type="PROSITE" id="PS50102"/>
    </source>
</evidence>
<dbReference type="Gene3D" id="3.30.70.330">
    <property type="match status" value="1"/>
</dbReference>
<proteinExistence type="predicted"/>
<dbReference type="PROSITE" id="PS50102">
    <property type="entry name" value="RRM"/>
    <property type="match status" value="1"/>
</dbReference>
<evidence type="ECO:0000313" key="6">
    <source>
        <dbReference type="Proteomes" id="UP000076738"/>
    </source>
</evidence>
<dbReference type="GO" id="GO:0005730">
    <property type="term" value="C:nucleolus"/>
    <property type="evidence" value="ECO:0007669"/>
    <property type="project" value="TreeGrafter"/>
</dbReference>
<dbReference type="Pfam" id="PF00076">
    <property type="entry name" value="RRM_1"/>
    <property type="match status" value="1"/>
</dbReference>
<organism evidence="5 6">
    <name type="scientific">Calocera viscosa (strain TUFC12733)</name>
    <dbReference type="NCBI Taxonomy" id="1330018"/>
    <lineage>
        <taxon>Eukaryota</taxon>
        <taxon>Fungi</taxon>
        <taxon>Dikarya</taxon>
        <taxon>Basidiomycota</taxon>
        <taxon>Agaricomycotina</taxon>
        <taxon>Dacrymycetes</taxon>
        <taxon>Dacrymycetales</taxon>
        <taxon>Dacrymycetaceae</taxon>
        <taxon>Calocera</taxon>
    </lineage>
</organism>
<dbReference type="PANTHER" id="PTHR23236:SF51">
    <property type="entry name" value="NUCLEOLAR PROTEIN 6"/>
    <property type="match status" value="1"/>
</dbReference>
<dbReference type="PANTHER" id="PTHR23236">
    <property type="entry name" value="EUKARYOTIC TRANSLATION INITIATION FACTOR 4B/4H"/>
    <property type="match status" value="1"/>
</dbReference>
<feature type="region of interest" description="Disordered" evidence="3">
    <location>
        <begin position="51"/>
        <end position="153"/>
    </location>
</feature>
<dbReference type="AlphaFoldDB" id="A0A167LRK8"/>
<evidence type="ECO:0000256" key="1">
    <source>
        <dbReference type="ARBA" id="ARBA00022884"/>
    </source>
</evidence>
<dbReference type="GO" id="GO:0042274">
    <property type="term" value="P:ribosomal small subunit biogenesis"/>
    <property type="evidence" value="ECO:0007669"/>
    <property type="project" value="TreeGrafter"/>
</dbReference>
<feature type="region of interest" description="Disordered" evidence="3">
    <location>
        <begin position="176"/>
        <end position="205"/>
    </location>
</feature>
<reference evidence="5 6" key="1">
    <citation type="journal article" date="2016" name="Mol. Biol. Evol.">
        <title>Comparative Genomics of Early-Diverging Mushroom-Forming Fungi Provides Insights into the Origins of Lignocellulose Decay Capabilities.</title>
        <authorList>
            <person name="Nagy L.G."/>
            <person name="Riley R."/>
            <person name="Tritt A."/>
            <person name="Adam C."/>
            <person name="Daum C."/>
            <person name="Floudas D."/>
            <person name="Sun H."/>
            <person name="Yadav J.S."/>
            <person name="Pangilinan J."/>
            <person name="Larsson K.H."/>
            <person name="Matsuura K."/>
            <person name="Barry K."/>
            <person name="Labutti K."/>
            <person name="Kuo R."/>
            <person name="Ohm R.A."/>
            <person name="Bhattacharya S.S."/>
            <person name="Shirouzu T."/>
            <person name="Yoshinaga Y."/>
            <person name="Martin F.M."/>
            <person name="Grigoriev I.V."/>
            <person name="Hibbett D.S."/>
        </authorList>
    </citation>
    <scope>NUCLEOTIDE SEQUENCE [LARGE SCALE GENOMIC DNA]</scope>
    <source>
        <strain evidence="5 6">TUFC12733</strain>
    </source>
</reference>
<evidence type="ECO:0000313" key="5">
    <source>
        <dbReference type="EMBL" id="KZO95959.1"/>
    </source>
</evidence>
<evidence type="ECO:0000256" key="2">
    <source>
        <dbReference type="PROSITE-ProRule" id="PRU00176"/>
    </source>
</evidence>
<protein>
    <recommendedName>
        <fullName evidence="4">RRM domain-containing protein</fullName>
    </recommendedName>
</protein>
<dbReference type="InterPro" id="IPR000504">
    <property type="entry name" value="RRM_dom"/>
</dbReference>
<dbReference type="EMBL" id="KV417286">
    <property type="protein sequence ID" value="KZO95959.1"/>
    <property type="molecule type" value="Genomic_DNA"/>
</dbReference>
<dbReference type="STRING" id="1330018.A0A167LRK8"/>
<evidence type="ECO:0000256" key="3">
    <source>
        <dbReference type="SAM" id="MobiDB-lite"/>
    </source>
</evidence>
<dbReference type="SMART" id="SM00360">
    <property type="entry name" value="RRM"/>
    <property type="match status" value="1"/>
</dbReference>
<feature type="compositionally biased region" description="Basic and acidic residues" evidence="3">
    <location>
        <begin position="102"/>
        <end position="133"/>
    </location>
</feature>
<keyword evidence="1 2" id="KW-0694">RNA-binding</keyword>
<feature type="compositionally biased region" description="Acidic residues" evidence="3">
    <location>
        <begin position="74"/>
        <end position="85"/>
    </location>
</feature>
<name>A0A167LRK8_CALVF</name>
<dbReference type="Proteomes" id="UP000076738">
    <property type="component" value="Unassembled WGS sequence"/>
</dbReference>
<feature type="compositionally biased region" description="Basic and acidic residues" evidence="3">
    <location>
        <begin position="248"/>
        <end position="299"/>
    </location>
</feature>
<dbReference type="OrthoDB" id="167718at2759"/>
<gene>
    <name evidence="5" type="ORF">CALVIDRAFT_537543</name>
</gene>
<feature type="compositionally biased region" description="Basic residues" evidence="3">
    <location>
        <begin position="52"/>
        <end position="68"/>
    </location>
</feature>
<dbReference type="InterPro" id="IPR012677">
    <property type="entry name" value="Nucleotide-bd_a/b_plait_sf"/>
</dbReference>
<dbReference type="GO" id="GO:0019843">
    <property type="term" value="F:rRNA binding"/>
    <property type="evidence" value="ECO:0007669"/>
    <property type="project" value="TreeGrafter"/>
</dbReference>
<feature type="domain" description="RRM" evidence="4">
    <location>
        <begin position="158"/>
        <end position="243"/>
    </location>
</feature>
<dbReference type="SUPFAM" id="SSF54928">
    <property type="entry name" value="RNA-binding domain, RBD"/>
    <property type="match status" value="1"/>
</dbReference>
<dbReference type="InterPro" id="IPR035979">
    <property type="entry name" value="RBD_domain_sf"/>
</dbReference>
<keyword evidence="6" id="KW-1185">Reference proteome</keyword>
<sequence>MVVEKEARMFCLRVPAKLSDCLDPYKPDDYTLSTFVLHSFCPKPLGMEGQKLTKKQRKGLAFRQGRRNKPSEAELQDVPEEEALDGEVAPVEVPKAQQPKAVKPETGKKRKRAEDDGAENTKKKRKAEDRVAVDEAAPADGTEPAAGKKAKEQSKKRYILFVGNLPKTVTEEQIASHFGSLPSHPSIRLRRPMEPKPGQPPPNGRAKIFAFLEFTDSTSLQGALKLHRSNLGGKLINVELTVGGGGKGEGRREKLDQKRKQAAEKMKTYAKEGAGEAKQERKQWRQEHKESRPKQDKPRRPAASGVNAIPVG</sequence>